<evidence type="ECO:0000313" key="5">
    <source>
        <dbReference type="Proteomes" id="UP001203852"/>
    </source>
</evidence>
<dbReference type="InterPro" id="IPR045250">
    <property type="entry name" value="p23-like"/>
</dbReference>
<dbReference type="InterPro" id="IPR008978">
    <property type="entry name" value="HSP20-like_chaperone"/>
</dbReference>
<comment type="similarity">
    <text evidence="1">Belongs to the p23/wos2 family.</text>
</comment>
<dbReference type="GO" id="GO:0051879">
    <property type="term" value="F:Hsp90 protein binding"/>
    <property type="evidence" value="ECO:0007669"/>
    <property type="project" value="InterPro"/>
</dbReference>
<feature type="compositionally biased region" description="Acidic residues" evidence="2">
    <location>
        <begin position="177"/>
        <end position="200"/>
    </location>
</feature>
<dbReference type="Pfam" id="PF04969">
    <property type="entry name" value="CS"/>
    <property type="match status" value="1"/>
</dbReference>
<reference evidence="4" key="1">
    <citation type="journal article" date="2022" name="bioRxiv">
        <title>Deciphering the potential niche of two novel black yeast fungi from a biological soil crust based on their genomes, phenotypes, and melanin regulation.</title>
        <authorList>
            <consortium name="DOE Joint Genome Institute"/>
            <person name="Carr E.C."/>
            <person name="Barton Q."/>
            <person name="Grambo S."/>
            <person name="Sullivan M."/>
            <person name="Renfro C.M."/>
            <person name="Kuo A."/>
            <person name="Pangilinan J."/>
            <person name="Lipzen A."/>
            <person name="Keymanesh K."/>
            <person name="Savage E."/>
            <person name="Barry K."/>
            <person name="Grigoriev I.V."/>
            <person name="Riekhof W.R."/>
            <person name="Harris S.S."/>
        </authorList>
    </citation>
    <scope>NUCLEOTIDE SEQUENCE</scope>
    <source>
        <strain evidence="4">JF 03-4F</strain>
    </source>
</reference>
<dbReference type="GO" id="GO:0006457">
    <property type="term" value="P:protein folding"/>
    <property type="evidence" value="ECO:0007669"/>
    <property type="project" value="TreeGrafter"/>
</dbReference>
<organism evidence="4 5">
    <name type="scientific">Exophiala viscosa</name>
    <dbReference type="NCBI Taxonomy" id="2486360"/>
    <lineage>
        <taxon>Eukaryota</taxon>
        <taxon>Fungi</taxon>
        <taxon>Dikarya</taxon>
        <taxon>Ascomycota</taxon>
        <taxon>Pezizomycotina</taxon>
        <taxon>Eurotiomycetes</taxon>
        <taxon>Chaetothyriomycetidae</taxon>
        <taxon>Chaetothyriales</taxon>
        <taxon>Herpotrichiellaceae</taxon>
        <taxon>Exophiala</taxon>
    </lineage>
</organism>
<accession>A0AAN6DQE1</accession>
<comment type="caution">
    <text evidence="4">The sequence shown here is derived from an EMBL/GenBank/DDBJ whole genome shotgun (WGS) entry which is preliminary data.</text>
</comment>
<dbReference type="InterPro" id="IPR007052">
    <property type="entry name" value="CS_dom"/>
</dbReference>
<dbReference type="GO" id="GO:0005634">
    <property type="term" value="C:nucleus"/>
    <property type="evidence" value="ECO:0007669"/>
    <property type="project" value="TreeGrafter"/>
</dbReference>
<dbReference type="AlphaFoldDB" id="A0AAN6DQE1"/>
<dbReference type="PANTHER" id="PTHR22932:SF1">
    <property type="entry name" value="CO-CHAPERONE PROTEIN DAF-41"/>
    <property type="match status" value="1"/>
</dbReference>
<feature type="domain" description="CS" evidence="3">
    <location>
        <begin position="4"/>
        <end position="103"/>
    </location>
</feature>
<dbReference type="FunFam" id="2.60.40.790:FF:000013">
    <property type="entry name" value="Very-long-chain (3R)-3-hydroxyacyl-CoA dehydratase"/>
    <property type="match status" value="1"/>
</dbReference>
<feature type="compositionally biased region" description="Gly residues" evidence="2">
    <location>
        <begin position="137"/>
        <end position="176"/>
    </location>
</feature>
<dbReference type="SUPFAM" id="SSF49764">
    <property type="entry name" value="HSP20-like chaperones"/>
    <property type="match status" value="1"/>
</dbReference>
<dbReference type="GO" id="GO:0051087">
    <property type="term" value="F:protein-folding chaperone binding"/>
    <property type="evidence" value="ECO:0007669"/>
    <property type="project" value="TreeGrafter"/>
</dbReference>
<keyword evidence="5" id="KW-1185">Reference proteome</keyword>
<proteinExistence type="inferred from homology"/>
<dbReference type="Proteomes" id="UP001203852">
    <property type="component" value="Unassembled WGS sequence"/>
</dbReference>
<sequence length="211" mass="23038">MSSSVTPEVLWAQRSSTSDPEKNYVYLTIGVVDVPPKSLKLDLKPTGLTFTGTSDSKKTTYHLDMEFYDEIDVENSKTHHTPANIHLVLRKKELKEEYWPRLLKNPAKVHYLRTDFDKWVDEDEQNEAPEDDYMNQFGGGGGGLGEDGGFGGIDFSKLGGGGGDMPGMEGLGGGEDAGGDDEEEDDDDMPDLEEDKEEAEGDAKGKGKAVA</sequence>
<gene>
    <name evidence="4" type="ORF">EDD36DRAFT_301843</name>
</gene>
<protein>
    <submittedName>
        <fullName evidence="4">HSP20-like chaperone</fullName>
    </submittedName>
</protein>
<name>A0AAN6DQE1_9EURO</name>
<dbReference type="PROSITE" id="PS51203">
    <property type="entry name" value="CS"/>
    <property type="match status" value="1"/>
</dbReference>
<dbReference type="GO" id="GO:0005829">
    <property type="term" value="C:cytosol"/>
    <property type="evidence" value="ECO:0007669"/>
    <property type="project" value="TreeGrafter"/>
</dbReference>
<evidence type="ECO:0000256" key="1">
    <source>
        <dbReference type="ARBA" id="ARBA00025733"/>
    </source>
</evidence>
<dbReference type="CDD" id="cd06465">
    <property type="entry name" value="p23_hB-ind1_like"/>
    <property type="match status" value="1"/>
</dbReference>
<dbReference type="Gene3D" id="2.60.40.790">
    <property type="match status" value="1"/>
</dbReference>
<evidence type="ECO:0000259" key="3">
    <source>
        <dbReference type="PROSITE" id="PS51203"/>
    </source>
</evidence>
<dbReference type="GO" id="GO:0051131">
    <property type="term" value="P:chaperone-mediated protein complex assembly"/>
    <property type="evidence" value="ECO:0007669"/>
    <property type="project" value="TreeGrafter"/>
</dbReference>
<feature type="region of interest" description="Disordered" evidence="2">
    <location>
        <begin position="127"/>
        <end position="211"/>
    </location>
</feature>
<evidence type="ECO:0000313" key="4">
    <source>
        <dbReference type="EMBL" id="KAI1610739.1"/>
    </source>
</evidence>
<evidence type="ECO:0000256" key="2">
    <source>
        <dbReference type="SAM" id="MobiDB-lite"/>
    </source>
</evidence>
<dbReference type="PANTHER" id="PTHR22932">
    <property type="entry name" value="TELOMERASE-BINDING PROTEIN P23 HSP90 CO-CHAPERONE"/>
    <property type="match status" value="1"/>
</dbReference>
<dbReference type="EMBL" id="MU404357">
    <property type="protein sequence ID" value="KAI1610739.1"/>
    <property type="molecule type" value="Genomic_DNA"/>
</dbReference>